<reference evidence="3" key="1">
    <citation type="submission" date="2016-10" db="EMBL/GenBank/DDBJ databases">
        <authorList>
            <person name="Varghese N."/>
            <person name="Submissions S."/>
        </authorList>
    </citation>
    <scope>NUCLEOTIDE SEQUENCE [LARGE SCALE GENOMIC DNA]</scope>
    <source>
        <strain evidence="3">DSM 24499</strain>
    </source>
</reference>
<evidence type="ECO:0000256" key="1">
    <source>
        <dbReference type="SAM" id="MobiDB-lite"/>
    </source>
</evidence>
<accession>A0A1I1DJK2</accession>
<proteinExistence type="predicted"/>
<evidence type="ECO:0000313" key="3">
    <source>
        <dbReference type="Proteomes" id="UP000199438"/>
    </source>
</evidence>
<dbReference type="AlphaFoldDB" id="A0A1I1DJK2"/>
<dbReference type="Proteomes" id="UP000199438">
    <property type="component" value="Unassembled WGS sequence"/>
</dbReference>
<evidence type="ECO:0008006" key="4">
    <source>
        <dbReference type="Google" id="ProtNLM"/>
    </source>
</evidence>
<name>A0A1I1DJK2_9FLAO</name>
<sequence>MTTKEHLYTMCEEYVESRIQRILKSLKSIEEDMENEGKSSAGDKYETSREMMSEEWNKLSNQLKEFKQQKDTLKLAKNREGSKLAQLGCLVKTSASNYFISIPAGKMELDQEVFYAVGANSPVARLLMGKTEGEEFEFNGIKNKILSVE</sequence>
<dbReference type="EMBL" id="FOKV01000001">
    <property type="protein sequence ID" value="SFB75125.1"/>
    <property type="molecule type" value="Genomic_DNA"/>
</dbReference>
<dbReference type="RefSeq" id="WP_245758550.1">
    <property type="nucleotide sequence ID" value="NZ_FOKV01000001.1"/>
</dbReference>
<keyword evidence="3" id="KW-1185">Reference proteome</keyword>
<organism evidence="2 3">
    <name type="scientific">Zunongwangia mangrovi</name>
    <dbReference type="NCBI Taxonomy" id="1334022"/>
    <lineage>
        <taxon>Bacteria</taxon>
        <taxon>Pseudomonadati</taxon>
        <taxon>Bacteroidota</taxon>
        <taxon>Flavobacteriia</taxon>
        <taxon>Flavobacteriales</taxon>
        <taxon>Flavobacteriaceae</taxon>
        <taxon>Zunongwangia</taxon>
    </lineage>
</organism>
<gene>
    <name evidence="2" type="ORF">SAMN04487907_101426</name>
</gene>
<protein>
    <recommendedName>
        <fullName evidence="4">Transcription elongation factor, GreA/GreB family</fullName>
    </recommendedName>
</protein>
<evidence type="ECO:0000313" key="2">
    <source>
        <dbReference type="EMBL" id="SFB75125.1"/>
    </source>
</evidence>
<feature type="region of interest" description="Disordered" evidence="1">
    <location>
        <begin position="32"/>
        <end position="51"/>
    </location>
</feature>
<dbReference type="STRING" id="1334022.SAMN04487907_101426"/>